<gene>
    <name evidence="3" type="ORF">WJX75_006472</name>
</gene>
<dbReference type="Gene3D" id="3.40.50.150">
    <property type="entry name" value="Vaccinia Virus protein VP39"/>
    <property type="match status" value="1"/>
</dbReference>
<protein>
    <recommendedName>
        <fullName evidence="2">Methyltransferase domain-containing protein</fullName>
    </recommendedName>
</protein>
<dbReference type="InterPro" id="IPR025714">
    <property type="entry name" value="Methyltranfer_dom"/>
</dbReference>
<comment type="caution">
    <text evidence="3">The sequence shown here is derived from an EMBL/GenBank/DDBJ whole genome shotgun (WGS) entry which is preliminary data.</text>
</comment>
<keyword evidence="1" id="KW-0472">Membrane</keyword>
<dbReference type="InterPro" id="IPR029063">
    <property type="entry name" value="SAM-dependent_MTases_sf"/>
</dbReference>
<dbReference type="PANTHER" id="PTHR32026">
    <property type="entry name" value="METHYLTRANSFERASE-LIKE PROTEIN 24"/>
    <property type="match status" value="1"/>
</dbReference>
<reference evidence="3 4" key="1">
    <citation type="journal article" date="2024" name="Nat. Commun.">
        <title>Phylogenomics reveals the evolutionary origins of lichenization in chlorophyte algae.</title>
        <authorList>
            <person name="Puginier C."/>
            <person name="Libourel C."/>
            <person name="Otte J."/>
            <person name="Skaloud P."/>
            <person name="Haon M."/>
            <person name="Grisel S."/>
            <person name="Petersen M."/>
            <person name="Berrin J.G."/>
            <person name="Delaux P.M."/>
            <person name="Dal Grande F."/>
            <person name="Keller J."/>
        </authorList>
    </citation>
    <scope>NUCLEOTIDE SEQUENCE [LARGE SCALE GENOMIC DNA]</scope>
    <source>
        <strain evidence="3 4">SAG 216-7</strain>
    </source>
</reference>
<accession>A0ABR2YX72</accession>
<dbReference type="Proteomes" id="UP001491310">
    <property type="component" value="Unassembled WGS sequence"/>
</dbReference>
<organism evidence="3 4">
    <name type="scientific">Coccomyxa subellipsoidea</name>
    <dbReference type="NCBI Taxonomy" id="248742"/>
    <lineage>
        <taxon>Eukaryota</taxon>
        <taxon>Viridiplantae</taxon>
        <taxon>Chlorophyta</taxon>
        <taxon>core chlorophytes</taxon>
        <taxon>Trebouxiophyceae</taxon>
        <taxon>Trebouxiophyceae incertae sedis</taxon>
        <taxon>Coccomyxaceae</taxon>
        <taxon>Coccomyxa</taxon>
    </lineage>
</organism>
<keyword evidence="1" id="KW-1133">Transmembrane helix</keyword>
<name>A0ABR2YX72_9CHLO</name>
<feature type="transmembrane region" description="Helical" evidence="1">
    <location>
        <begin position="12"/>
        <end position="33"/>
    </location>
</feature>
<dbReference type="InterPro" id="IPR026913">
    <property type="entry name" value="METTL24"/>
</dbReference>
<sequence length="349" mass="39889">MTRQSTRTPRKGLIYGLSAVLAIGLASAVLYYSQSCGPFLWTCQQKPAQDHAVARLSEQTRLIEAIYQETQAIQNEELAKVKPTDFKEGLAIISTDGESYRLKYIWDYFLPAYNCPLKEKMGIDRQLGDNGKWLCGVRTLLKKDNCVVYSFGSNGETTFEEDLLRKTKCDVHVFDPTLHQETKDRVSNIKGVTLHTYGLGITDGLVELTDQRQDMNKGLKAFPVKTLATIMKELKHEWVDVVKVDIEGAEWGFLEDQIARRLPLPFTQLQVEYHYFHGSNITVPRKMLEVLKGLTARDMRVFNVEPNYWWKNWAHEFMEFAYIQVNKYGEIVTGPQAAPRKFGGAQSAF</sequence>
<evidence type="ECO:0000259" key="2">
    <source>
        <dbReference type="Pfam" id="PF13383"/>
    </source>
</evidence>
<evidence type="ECO:0000256" key="1">
    <source>
        <dbReference type="SAM" id="Phobius"/>
    </source>
</evidence>
<evidence type="ECO:0000313" key="4">
    <source>
        <dbReference type="Proteomes" id="UP001491310"/>
    </source>
</evidence>
<proteinExistence type="predicted"/>
<dbReference type="SUPFAM" id="SSF53335">
    <property type="entry name" value="S-adenosyl-L-methionine-dependent methyltransferases"/>
    <property type="match status" value="1"/>
</dbReference>
<dbReference type="Pfam" id="PF13383">
    <property type="entry name" value="Methyltransf_22"/>
    <property type="match status" value="1"/>
</dbReference>
<keyword evidence="4" id="KW-1185">Reference proteome</keyword>
<feature type="domain" description="Methyltransferase" evidence="2">
    <location>
        <begin position="96"/>
        <end position="323"/>
    </location>
</feature>
<evidence type="ECO:0000313" key="3">
    <source>
        <dbReference type="EMBL" id="KAK9915955.1"/>
    </source>
</evidence>
<keyword evidence="1" id="KW-0812">Transmembrane</keyword>
<dbReference type="EMBL" id="JALJOT010000004">
    <property type="protein sequence ID" value="KAK9915955.1"/>
    <property type="molecule type" value="Genomic_DNA"/>
</dbReference>